<keyword evidence="4 8" id="KW-0812">Transmembrane</keyword>
<feature type="domain" description="Heme-copper oxidase subunit III family profile" evidence="10">
    <location>
        <begin position="8"/>
        <end position="265"/>
    </location>
</feature>
<dbReference type="GO" id="GO:0006123">
    <property type="term" value="P:mitochondrial electron transport, cytochrome c to oxygen"/>
    <property type="evidence" value="ECO:0007669"/>
    <property type="project" value="TreeGrafter"/>
</dbReference>
<dbReference type="EMBL" id="HM467838">
    <property type="protein sequence ID" value="ADK97692.1"/>
    <property type="molecule type" value="Genomic_DNA"/>
</dbReference>
<name>S4S2A7_PINMG</name>
<dbReference type="Pfam" id="PF00510">
    <property type="entry name" value="COX3"/>
    <property type="match status" value="1"/>
</dbReference>
<geneLocation type="mitochondrion" evidence="11"/>
<dbReference type="PANTHER" id="PTHR11403">
    <property type="entry name" value="CYTOCHROME C OXIDASE SUBUNIT III"/>
    <property type="match status" value="1"/>
</dbReference>
<dbReference type="InterPro" id="IPR013833">
    <property type="entry name" value="Cyt_c_oxidase_su3_a-hlx"/>
</dbReference>
<dbReference type="AlphaFoldDB" id="S4S2A7"/>
<keyword evidence="5" id="KW-1278">Translocase</keyword>
<evidence type="ECO:0000256" key="2">
    <source>
        <dbReference type="ARBA" id="ARBA00010581"/>
    </source>
</evidence>
<protein>
    <recommendedName>
        <fullName evidence="3 8">Cytochrome c oxidase subunit 3</fullName>
    </recommendedName>
</protein>
<dbReference type="SUPFAM" id="SSF81452">
    <property type="entry name" value="Cytochrome c oxidase subunit III-like"/>
    <property type="match status" value="1"/>
</dbReference>
<dbReference type="InterPro" id="IPR033945">
    <property type="entry name" value="Cyt_c_oxase_su3_dom"/>
</dbReference>
<evidence type="ECO:0000256" key="9">
    <source>
        <dbReference type="SAM" id="Phobius"/>
    </source>
</evidence>
<organism evidence="11">
    <name type="scientific">Margaritifera margaritifera</name>
    <name type="common">Freshwater pearl mussel</name>
    <dbReference type="NCBI Taxonomy" id="102329"/>
    <lineage>
        <taxon>Eukaryota</taxon>
        <taxon>Metazoa</taxon>
        <taxon>Spiralia</taxon>
        <taxon>Lophotrochozoa</taxon>
        <taxon>Mollusca</taxon>
        <taxon>Bivalvia</taxon>
        <taxon>Autobranchia</taxon>
        <taxon>Pteriomorphia</taxon>
        <taxon>Pterioida</taxon>
        <taxon>Pterioidea</taxon>
        <taxon>Pteriidae</taxon>
        <taxon>Pinctada</taxon>
    </lineage>
</organism>
<evidence type="ECO:0000256" key="7">
    <source>
        <dbReference type="ARBA" id="ARBA00023136"/>
    </source>
</evidence>
<evidence type="ECO:0000313" key="11">
    <source>
        <dbReference type="EMBL" id="ADK97692.1"/>
    </source>
</evidence>
<keyword evidence="6 9" id="KW-1133">Transmembrane helix</keyword>
<dbReference type="GO" id="GO:0016020">
    <property type="term" value="C:membrane"/>
    <property type="evidence" value="ECO:0007669"/>
    <property type="project" value="UniProtKB-SubCell"/>
</dbReference>
<evidence type="ECO:0000256" key="1">
    <source>
        <dbReference type="ARBA" id="ARBA00004141"/>
    </source>
</evidence>
<feature type="transmembrane region" description="Helical" evidence="9">
    <location>
        <begin position="46"/>
        <end position="67"/>
    </location>
</feature>
<dbReference type="InterPro" id="IPR000298">
    <property type="entry name" value="Cyt_c_oxidase-like_su3"/>
</dbReference>
<feature type="transmembrane region" description="Helical" evidence="9">
    <location>
        <begin position="195"/>
        <end position="223"/>
    </location>
</feature>
<feature type="transmembrane region" description="Helical" evidence="9">
    <location>
        <begin position="87"/>
        <end position="111"/>
    </location>
</feature>
<dbReference type="Gene3D" id="1.10.287.70">
    <property type="match status" value="1"/>
</dbReference>
<feature type="transmembrane region" description="Helical" evidence="9">
    <location>
        <begin position="243"/>
        <end position="263"/>
    </location>
</feature>
<dbReference type="CDD" id="cd01665">
    <property type="entry name" value="Cyt_c_Oxidase_III"/>
    <property type="match status" value="1"/>
</dbReference>
<accession>S4S2A7</accession>
<dbReference type="Gene3D" id="1.20.120.80">
    <property type="entry name" value="Cytochrome c oxidase, subunit III, four-helix bundle"/>
    <property type="match status" value="1"/>
</dbReference>
<feature type="transmembrane region" description="Helical" evidence="9">
    <location>
        <begin position="132"/>
        <end position="152"/>
    </location>
</feature>
<comment type="similarity">
    <text evidence="2 8">Belongs to the cytochrome c oxidase subunit 3 family.</text>
</comment>
<comment type="function">
    <text evidence="8">Component of the cytochrome c oxidase, the last enzyme in the mitochondrial electron transport chain which drives oxidative phosphorylation. The respiratory chain contains 3 multisubunit complexes succinate dehydrogenase (complex II, CII), ubiquinol-cytochrome c oxidoreductase (cytochrome b-c1 complex, complex III, CIII) and cytochrome c oxidase (complex IV, CIV), that cooperate to transfer electrons derived from NADH and succinate to molecular oxygen, creating an electrochemical gradient over the inner membrane that drives transmembrane transport and the ATP synthase. Cytochrome c oxidase is the component of the respiratory chain that catalyzes the reduction of oxygen to water. Electrons originating from reduced cytochrome c in the intermembrane space (IMS) are transferred via the dinuclear copper A center (CU(A)) of subunit 2 and heme A of subunit 1 to the active site in subunit 1, a binuclear center (BNC) formed by heme A3 and copper B (CU(B)). The BNC reduces molecular oxygen to 2 water molecules using 4 electrons from cytochrome c in the IMS and 4 protons from the mitochondrial matrix.</text>
</comment>
<dbReference type="PROSITE" id="PS50253">
    <property type="entry name" value="COX3"/>
    <property type="match status" value="1"/>
</dbReference>
<keyword evidence="7 9" id="KW-0472">Membrane</keyword>
<evidence type="ECO:0000256" key="5">
    <source>
        <dbReference type="ARBA" id="ARBA00022967"/>
    </source>
</evidence>
<dbReference type="PANTHER" id="PTHR11403:SF7">
    <property type="entry name" value="CYTOCHROME C OXIDASE SUBUNIT 3"/>
    <property type="match status" value="1"/>
</dbReference>
<dbReference type="InterPro" id="IPR024791">
    <property type="entry name" value="Cyt_c/ubiquinol_Oxase_su3"/>
</dbReference>
<dbReference type="GO" id="GO:0005739">
    <property type="term" value="C:mitochondrion"/>
    <property type="evidence" value="ECO:0007669"/>
    <property type="project" value="TreeGrafter"/>
</dbReference>
<evidence type="ECO:0000256" key="6">
    <source>
        <dbReference type="ARBA" id="ARBA00022989"/>
    </source>
</evidence>
<keyword evidence="8 11" id="KW-0496">Mitochondrion</keyword>
<evidence type="ECO:0000256" key="8">
    <source>
        <dbReference type="RuleBase" id="RU003375"/>
    </source>
</evidence>
<comment type="subcellular location">
    <subcellularLocation>
        <location evidence="1">Membrane</location>
        <topology evidence="1">Multi-pass membrane protein</topology>
    </subcellularLocation>
</comment>
<evidence type="ECO:0000256" key="3">
    <source>
        <dbReference type="ARBA" id="ARBA00015944"/>
    </source>
</evidence>
<sequence length="265" mass="30284">MAVKLLAPRTPFHLPDPSPWPFWGAFSLEGILLGMAKYFNSMSCAIFIFSSLYLCYIVYLWFSDIVFESVFQGMHTWTVQRGLRHGFLLFLVSEAFFFFSFFWGFFHSCLAPSESGGKRWPPIGIHSMKWSGIPALNTVILVTSAFSVTWSHKALRKGKLGESLISLVVTLVHGVVFLYFQYVEFSSSSFSIADGVYGSCFFMLVGLHGMHVMAGVSALFSSLLRMAGLHFSTERHLGYRFSIWYWHFVDVIWVLLYVLVYVWKS</sequence>
<dbReference type="InterPro" id="IPR035973">
    <property type="entry name" value="Cyt_c_oxidase_su3-like_sf"/>
</dbReference>
<evidence type="ECO:0000259" key="10">
    <source>
        <dbReference type="PROSITE" id="PS50253"/>
    </source>
</evidence>
<evidence type="ECO:0000256" key="4">
    <source>
        <dbReference type="ARBA" id="ARBA00022692"/>
    </source>
</evidence>
<reference evidence="11" key="1">
    <citation type="submission" date="2010-06" db="EMBL/GenBank/DDBJ databases">
        <title>The complete mitochondrial genome sequence of Pinctada margaritifera.</title>
        <authorList>
            <person name="Wu X."/>
            <person name="Xu X."/>
            <person name="Yu Z."/>
        </authorList>
    </citation>
    <scope>NUCLEOTIDE SEQUENCE</scope>
</reference>
<gene>
    <name evidence="11" type="primary">cox3</name>
</gene>
<dbReference type="GO" id="GO:0004129">
    <property type="term" value="F:cytochrome-c oxidase activity"/>
    <property type="evidence" value="ECO:0007669"/>
    <property type="project" value="InterPro"/>
</dbReference>
<feature type="transmembrane region" description="Helical" evidence="9">
    <location>
        <begin position="164"/>
        <end position="183"/>
    </location>
</feature>
<proteinExistence type="inferred from homology"/>